<dbReference type="GO" id="GO:0004674">
    <property type="term" value="F:protein serine/threonine kinase activity"/>
    <property type="evidence" value="ECO:0007669"/>
    <property type="project" value="TreeGrafter"/>
</dbReference>
<dbReference type="AlphaFoldDB" id="A0A1S2ND57"/>
<keyword evidence="4" id="KW-0418">Kinase</keyword>
<evidence type="ECO:0000259" key="9">
    <source>
        <dbReference type="PROSITE" id="PS50011"/>
    </source>
</evidence>
<dbReference type="InterPro" id="IPR013105">
    <property type="entry name" value="TPR_2"/>
</dbReference>
<proteinExistence type="predicted"/>
<dbReference type="Proteomes" id="UP000180246">
    <property type="component" value="Unassembled WGS sequence"/>
</dbReference>
<dbReference type="PROSITE" id="PS00108">
    <property type="entry name" value="PROTEIN_KINASE_ST"/>
    <property type="match status" value="1"/>
</dbReference>
<dbReference type="PANTHER" id="PTHR43289:SF6">
    <property type="entry name" value="SERINE_THREONINE-PROTEIN KINASE NEKL-3"/>
    <property type="match status" value="1"/>
</dbReference>
<dbReference type="PANTHER" id="PTHR43289">
    <property type="entry name" value="MITOGEN-ACTIVATED PROTEIN KINASE KINASE KINASE 20-RELATED"/>
    <property type="match status" value="1"/>
</dbReference>
<reference evidence="10 11" key="1">
    <citation type="submission" date="2014-10" db="EMBL/GenBank/DDBJ databases">
        <authorList>
            <person name="Seo M.-J."/>
            <person name="Seok Y.J."/>
            <person name="Cha I.-T."/>
        </authorList>
    </citation>
    <scope>NUCLEOTIDE SEQUENCE [LARGE SCALE GENOMIC DNA]</scope>
    <source>
        <strain evidence="10 11">NEU</strain>
    </source>
</reference>
<comment type="caution">
    <text evidence="10">The sequence shown here is derived from an EMBL/GenBank/DDBJ whole genome shotgun (WGS) entry which is preliminary data.</text>
</comment>
<keyword evidence="3 8" id="KW-0547">Nucleotide-binding</keyword>
<dbReference type="SUPFAM" id="SSF56112">
    <property type="entry name" value="Protein kinase-like (PK-like)"/>
    <property type="match status" value="1"/>
</dbReference>
<feature type="repeat" description="TPR" evidence="7">
    <location>
        <begin position="487"/>
        <end position="520"/>
    </location>
</feature>
<dbReference type="Pfam" id="PF00069">
    <property type="entry name" value="Pkinase"/>
    <property type="match status" value="1"/>
</dbReference>
<protein>
    <submittedName>
        <fullName evidence="10">Tetratricopeptide repeat family protein</fullName>
    </submittedName>
</protein>
<evidence type="ECO:0000256" key="1">
    <source>
        <dbReference type="ARBA" id="ARBA00022679"/>
    </source>
</evidence>
<dbReference type="SUPFAM" id="SSF48452">
    <property type="entry name" value="TPR-like"/>
    <property type="match status" value="1"/>
</dbReference>
<gene>
    <name evidence="10" type="ORF">LO55_2504</name>
</gene>
<evidence type="ECO:0000256" key="3">
    <source>
        <dbReference type="ARBA" id="ARBA00022741"/>
    </source>
</evidence>
<dbReference type="InterPro" id="IPR008271">
    <property type="entry name" value="Ser/Thr_kinase_AS"/>
</dbReference>
<dbReference type="SMART" id="SM00028">
    <property type="entry name" value="TPR"/>
    <property type="match status" value="6"/>
</dbReference>
<feature type="repeat" description="TPR" evidence="7">
    <location>
        <begin position="419"/>
        <end position="452"/>
    </location>
</feature>
<evidence type="ECO:0000256" key="6">
    <source>
        <dbReference type="ARBA" id="ARBA00022840"/>
    </source>
</evidence>
<dbReference type="SMART" id="SM00220">
    <property type="entry name" value="S_TKc"/>
    <property type="match status" value="1"/>
</dbReference>
<dbReference type="Gene3D" id="1.10.510.10">
    <property type="entry name" value="Transferase(Phosphotransferase) domain 1"/>
    <property type="match status" value="1"/>
</dbReference>
<evidence type="ECO:0000313" key="11">
    <source>
        <dbReference type="Proteomes" id="UP000180246"/>
    </source>
</evidence>
<dbReference type="InterPro" id="IPR017441">
    <property type="entry name" value="Protein_kinase_ATP_BS"/>
</dbReference>
<feature type="domain" description="Protein kinase" evidence="9">
    <location>
        <begin position="26"/>
        <end position="281"/>
    </location>
</feature>
<evidence type="ECO:0000256" key="5">
    <source>
        <dbReference type="ARBA" id="ARBA00022803"/>
    </source>
</evidence>
<dbReference type="InterPro" id="IPR019734">
    <property type="entry name" value="TPR_rpt"/>
</dbReference>
<keyword evidence="5 7" id="KW-0802">TPR repeat</keyword>
<accession>A0A1S2ND57</accession>
<dbReference type="PROSITE" id="PS50011">
    <property type="entry name" value="PROTEIN_KINASE_DOM"/>
    <property type="match status" value="1"/>
</dbReference>
<dbReference type="InterPro" id="IPR011009">
    <property type="entry name" value="Kinase-like_dom_sf"/>
</dbReference>
<dbReference type="PROSITE" id="PS50005">
    <property type="entry name" value="TPR"/>
    <property type="match status" value="3"/>
</dbReference>
<evidence type="ECO:0000256" key="8">
    <source>
        <dbReference type="PROSITE-ProRule" id="PRU10141"/>
    </source>
</evidence>
<sequence>MIAKLCSLSEMPAEALPASTALPSHYELGARLGAGGYGEVYEAWDNKLQRSVAIKRIERAAHAAAHADPLHEARMAASLHHPSFVTVYAIEEDASGASIVMELVQGRTIGQLAQKIRIARATALDWIGQIAAAMQDAHAAGLVHGDLKPSNLMIEPSGKVRILDFGLASRCDQLATGAVESTGPVGTIAYMAPERLLGHRADALCDIYAVGVLLYELLARTRPHSHLSGLALAAAHMQSSSASWHYPETIDAPLVALIRDMTAQQPAQRLPGMAQVAQRLAGIAPLDAPHPPPSPRRRWQGPVAMLLALVLAGGIGWLGTESAARAPVRSAAPAPVDSPALAMQRGLAALKHFDRPGSLDAAERHFSALLAGDGGHAAAAAGMALVQTLRYRGDTQDEVWLRKADASAQQAMKLNDQLALAHIARGWVLASQRQHERAGQAFERALQLDPADFFAWYGKAQLLRHAGRDAQAFETLRLAQARFPRERVFFDELGSLLYERGDHAGAERAFRRSIALQPDAVAGYANLNAALLRQGRADEALRVLQQGLQVRPSATLYANLGNALFLRGDYVGAAAAFEHAVSPVRGAPGEYLNWANLADTLLWIPGREAEARQAYGEARRLLAPILQRAPHDATLVSRMGLYAARSGDRDAGMQLAARATKLAPRSADVQFRAGLVRELLGERELALESIASARRLGYPAAFIDAEPDLLALRRDLRYRHP</sequence>
<evidence type="ECO:0000256" key="2">
    <source>
        <dbReference type="ARBA" id="ARBA00022737"/>
    </source>
</evidence>
<keyword evidence="1" id="KW-0808">Transferase</keyword>
<evidence type="ECO:0000256" key="7">
    <source>
        <dbReference type="PROSITE-ProRule" id="PRU00339"/>
    </source>
</evidence>
<keyword evidence="2" id="KW-0677">Repeat</keyword>
<dbReference type="PROSITE" id="PS00107">
    <property type="entry name" value="PROTEIN_KINASE_ATP"/>
    <property type="match status" value="1"/>
</dbReference>
<name>A0A1S2ND57_9BURK</name>
<dbReference type="CDD" id="cd14014">
    <property type="entry name" value="STKc_PknB_like"/>
    <property type="match status" value="1"/>
</dbReference>
<evidence type="ECO:0000313" key="10">
    <source>
        <dbReference type="EMBL" id="OIJ42998.1"/>
    </source>
</evidence>
<dbReference type="InterPro" id="IPR000719">
    <property type="entry name" value="Prot_kinase_dom"/>
</dbReference>
<feature type="repeat" description="TPR" evidence="7">
    <location>
        <begin position="521"/>
        <end position="554"/>
    </location>
</feature>
<dbReference type="Gene3D" id="1.25.40.10">
    <property type="entry name" value="Tetratricopeptide repeat domain"/>
    <property type="match status" value="3"/>
</dbReference>
<dbReference type="GO" id="GO:0005524">
    <property type="term" value="F:ATP binding"/>
    <property type="evidence" value="ECO:0007669"/>
    <property type="project" value="UniProtKB-UniRule"/>
</dbReference>
<dbReference type="Gene3D" id="3.30.200.20">
    <property type="entry name" value="Phosphorylase Kinase, domain 1"/>
    <property type="match status" value="1"/>
</dbReference>
<dbReference type="EMBL" id="JRYB01000001">
    <property type="protein sequence ID" value="OIJ42998.1"/>
    <property type="molecule type" value="Genomic_DNA"/>
</dbReference>
<feature type="binding site" evidence="8">
    <location>
        <position position="55"/>
    </location>
    <ligand>
        <name>ATP</name>
        <dbReference type="ChEBI" id="CHEBI:30616"/>
    </ligand>
</feature>
<dbReference type="InterPro" id="IPR011990">
    <property type="entry name" value="TPR-like_helical_dom_sf"/>
</dbReference>
<organism evidence="10 11">
    <name type="scientific">Massilia timonae</name>
    <dbReference type="NCBI Taxonomy" id="47229"/>
    <lineage>
        <taxon>Bacteria</taxon>
        <taxon>Pseudomonadati</taxon>
        <taxon>Pseudomonadota</taxon>
        <taxon>Betaproteobacteria</taxon>
        <taxon>Burkholderiales</taxon>
        <taxon>Oxalobacteraceae</taxon>
        <taxon>Telluria group</taxon>
        <taxon>Massilia</taxon>
    </lineage>
</organism>
<keyword evidence="6 8" id="KW-0067">ATP-binding</keyword>
<dbReference type="Pfam" id="PF07719">
    <property type="entry name" value="TPR_2"/>
    <property type="match status" value="1"/>
</dbReference>
<dbReference type="Pfam" id="PF13432">
    <property type="entry name" value="TPR_16"/>
    <property type="match status" value="1"/>
</dbReference>
<evidence type="ECO:0000256" key="4">
    <source>
        <dbReference type="ARBA" id="ARBA00022777"/>
    </source>
</evidence>